<dbReference type="EMBL" id="CM029048">
    <property type="protein sequence ID" value="KAG2577797.1"/>
    <property type="molecule type" value="Genomic_DNA"/>
</dbReference>
<gene>
    <name evidence="3" type="ORF">PVAP13_6NG172300</name>
</gene>
<evidence type="ECO:0000313" key="3">
    <source>
        <dbReference type="EMBL" id="KAG2577797.1"/>
    </source>
</evidence>
<evidence type="ECO:0000256" key="1">
    <source>
        <dbReference type="SAM" id="Coils"/>
    </source>
</evidence>
<accession>A0A8T0QX09</accession>
<keyword evidence="4" id="KW-1185">Reference proteome</keyword>
<evidence type="ECO:0000256" key="2">
    <source>
        <dbReference type="SAM" id="Phobius"/>
    </source>
</evidence>
<comment type="caution">
    <text evidence="3">The sequence shown here is derived from an EMBL/GenBank/DDBJ whole genome shotgun (WGS) entry which is preliminary data.</text>
</comment>
<organism evidence="3 4">
    <name type="scientific">Panicum virgatum</name>
    <name type="common">Blackwell switchgrass</name>
    <dbReference type="NCBI Taxonomy" id="38727"/>
    <lineage>
        <taxon>Eukaryota</taxon>
        <taxon>Viridiplantae</taxon>
        <taxon>Streptophyta</taxon>
        <taxon>Embryophyta</taxon>
        <taxon>Tracheophyta</taxon>
        <taxon>Spermatophyta</taxon>
        <taxon>Magnoliopsida</taxon>
        <taxon>Liliopsida</taxon>
        <taxon>Poales</taxon>
        <taxon>Poaceae</taxon>
        <taxon>PACMAD clade</taxon>
        <taxon>Panicoideae</taxon>
        <taxon>Panicodae</taxon>
        <taxon>Paniceae</taxon>
        <taxon>Panicinae</taxon>
        <taxon>Panicum</taxon>
        <taxon>Panicum sect. Hiantes</taxon>
    </lineage>
</organism>
<keyword evidence="2" id="KW-1133">Transmembrane helix</keyword>
<protein>
    <submittedName>
        <fullName evidence="3">Uncharacterized protein</fullName>
    </submittedName>
</protein>
<name>A0A8T0QX09_PANVG</name>
<evidence type="ECO:0000313" key="4">
    <source>
        <dbReference type="Proteomes" id="UP000823388"/>
    </source>
</evidence>
<keyword evidence="1" id="KW-0175">Coiled coil</keyword>
<dbReference type="AlphaFoldDB" id="A0A8T0QX09"/>
<sequence>MHFAWVVKKPRTQHLASSGSTPSMDGNQLRLVDCPNCKCRLICIRSKQPETFNQLFFKCPNNGLVTLQGDPNTCGWIRSERQYEAYLRMMDERREKLKQHYGEIEDLAEARSTDLVCDLKEQFGQLKNQHEELKVQVDQALADIWDLKMHICEVKQQLYEGKKMWEMGWSVVPVVCVAALIGMLVTMVLK</sequence>
<dbReference type="Proteomes" id="UP000823388">
    <property type="component" value="Chromosome 6N"/>
</dbReference>
<feature type="coiled-coil region" evidence="1">
    <location>
        <begin position="90"/>
        <end position="143"/>
    </location>
</feature>
<proteinExistence type="predicted"/>
<feature type="transmembrane region" description="Helical" evidence="2">
    <location>
        <begin position="167"/>
        <end position="189"/>
    </location>
</feature>
<reference evidence="3" key="1">
    <citation type="submission" date="2020-05" db="EMBL/GenBank/DDBJ databases">
        <title>WGS assembly of Panicum virgatum.</title>
        <authorList>
            <person name="Lovell J.T."/>
            <person name="Jenkins J."/>
            <person name="Shu S."/>
            <person name="Juenger T.E."/>
            <person name="Schmutz J."/>
        </authorList>
    </citation>
    <scope>NUCLEOTIDE SEQUENCE</scope>
    <source>
        <strain evidence="3">AP13</strain>
    </source>
</reference>
<keyword evidence="2" id="KW-0472">Membrane</keyword>
<keyword evidence="2" id="KW-0812">Transmembrane</keyword>